<dbReference type="Pfam" id="PF13550">
    <property type="entry name" value="Phage-tail_3"/>
    <property type="match status" value="1"/>
</dbReference>
<dbReference type="InterPro" id="IPR025195">
    <property type="entry name" value="GTA_TIM_dom"/>
</dbReference>
<evidence type="ECO:0000259" key="3">
    <source>
        <dbReference type="Pfam" id="PF23666"/>
    </source>
</evidence>
<feature type="domain" description="Rcc01698-like C-terminal" evidence="3">
    <location>
        <begin position="1067"/>
        <end position="1168"/>
    </location>
</feature>
<evidence type="ECO:0000259" key="2">
    <source>
        <dbReference type="Pfam" id="PF13550"/>
    </source>
</evidence>
<dbReference type="EMBL" id="FNJC01000004">
    <property type="protein sequence ID" value="SDP46034.1"/>
    <property type="molecule type" value="Genomic_DNA"/>
</dbReference>
<dbReference type="CDD" id="cd19607">
    <property type="entry name" value="GTA_TIM-barrel-like"/>
    <property type="match status" value="1"/>
</dbReference>
<dbReference type="RefSeq" id="WP_090229929.1">
    <property type="nucleotide sequence ID" value="NZ_FNJC01000004.1"/>
</dbReference>
<proteinExistence type="predicted"/>
<name>A0A1H0SWI8_9HYPH</name>
<dbReference type="Pfam" id="PF23666">
    <property type="entry name" value="Rcc01698_C"/>
    <property type="match status" value="1"/>
</dbReference>
<feature type="domain" description="GTA TIM-barrel-like" evidence="1">
    <location>
        <begin position="448"/>
        <end position="751"/>
    </location>
</feature>
<keyword evidence="5" id="KW-1185">Reference proteome</keyword>
<evidence type="ECO:0000313" key="5">
    <source>
        <dbReference type="Proteomes" id="UP000198795"/>
    </source>
</evidence>
<accession>A0A1H0SWI8</accession>
<reference evidence="4 5" key="1">
    <citation type="submission" date="2016-10" db="EMBL/GenBank/DDBJ databases">
        <authorList>
            <person name="Varghese N."/>
            <person name="Submissions S."/>
        </authorList>
    </citation>
    <scope>NUCLEOTIDE SEQUENCE [LARGE SCALE GENOMIC DNA]</scope>
    <source>
        <strain evidence="4 5">CGMCC 1.6497</strain>
    </source>
</reference>
<evidence type="ECO:0000313" key="4">
    <source>
        <dbReference type="EMBL" id="SDP46034.1"/>
    </source>
</evidence>
<gene>
    <name evidence="4" type="ORF">SAMN04488061_3067</name>
</gene>
<dbReference type="InterPro" id="IPR056490">
    <property type="entry name" value="Rcc01698_C"/>
</dbReference>
<sequence>MATLALAAAGAAVGSAVLPAGMSVLGVTISGATIGSQIGALAGAYVDQALFGASGETRTVEGPRLQHLHVTSSTEGAAIPRIYGRVRLGGQVIWATDFEEEVRTTTETSGGGKGVSSGGGGIERVEYRYYANFAVAICEGEISGLRRVWADGAEIDLSRYVTRFYRGSETQPVDSLISAREGRDQAPAYRGTAYVVFERLPLARFGNRLPQLSFEVYRSVEPFAEEIRGVVLIPGSGEFVYAPEPVVRTFGYGGTRAENVHTLQGASDWQVALDQLEDELPNAKNVSLIVSWFGTDLRAGHCAIRPGVDIAEKTTEPFTWRAGGAMRAQAHLISTHDSAAAYGGTPADRTVVDAIRDLKQRGIGVTLTPFLLMDVPDGNALANPYGGASQPAYPWRGRITCHPAPGQPGSPDKTATAATQIAAFVGTAEAADFDISGRTVSYSGPSEWSYRRMVLHLAHLAKAGGGVDTFVIGTELRGLTWVRDGEGSYPFVAALCALADDVKAVLGAGCKITYAADWSEYFGHQPQDGSGDVCFHLDPLWASESIDAIGIDCYWPLADWRDGREHLDYVGGHRSIYDLAYLRSNLVGGEGFDWYYASPTDRDVQARTPITDGAGKPWVFRYKDVRSWWINAHFNRPGGVEDVAATEWVPQSKPIWFMEIGCPAADKGANQPNVFVDPKSSETALPYYSNGARDDLMQRCYIRAFVSGFDPDADGYVAGLNPVSEVYGGRMVDCERIYAYCWDARPYPAFPQNLEAWGDGANWRLGHWLSGRLASVPLSELVEAILRDFDFDRFEAESLQGMVPGYIVDRAMSARDALQPLGLAYFFDAVESQGAIAFRHRGASGLAADFVEADLVEGDPDTPLATVVRGQETDLPASAKLNYISSLSDYQQAVVDARRLVGASGRLGRADLPIVLEADQATRIAESWLFETWASRERASFILPPSQIGLEPGDVVRLTRLGNEQLFRITEIGDHGAREIEARSIDPDIYVGGSAPHREASGVGPIDVGRPKVELLDLPLLTSDEDTHAACGAYFAALKSPWPGAIALYGSPEEAGYRLRSTAAAPAILGETIESLPPGPIARIDHANRLQVSVSGGELYSVSRLQLLAGANAAAVRTGAGDWEILQFEMAELIGSGTYLLSDLLRGQAGSEGAMQAGEPIAAGAPFVMLNGAIARVDLSPEELGLPYFWRYGPANRDLADASYDQQQYAFRGIGLRPYAPVHLRGRRAGGELEVTWVRRTRVGGDSWGTSVVPLAEEFERYEIDILRPDGSVARTLTSDTSSVTYTISAQMEDFGGAQEQVRVRIAQLSAVFGRGASATAVL</sequence>
<organism evidence="4 5">
    <name type="scientific">Filomicrobium insigne</name>
    <dbReference type="NCBI Taxonomy" id="418854"/>
    <lineage>
        <taxon>Bacteria</taxon>
        <taxon>Pseudomonadati</taxon>
        <taxon>Pseudomonadota</taxon>
        <taxon>Alphaproteobacteria</taxon>
        <taxon>Hyphomicrobiales</taxon>
        <taxon>Hyphomicrobiaceae</taxon>
        <taxon>Filomicrobium</taxon>
    </lineage>
</organism>
<dbReference type="InterPro" id="IPR017853">
    <property type="entry name" value="GH"/>
</dbReference>
<dbReference type="Pfam" id="PF13547">
    <property type="entry name" value="GTA_TIM"/>
    <property type="match status" value="1"/>
</dbReference>
<protein>
    <submittedName>
        <fullName evidence="4">Phage tail protein</fullName>
    </submittedName>
</protein>
<dbReference type="InterPro" id="IPR032876">
    <property type="entry name" value="J_dom"/>
</dbReference>
<dbReference type="Proteomes" id="UP000198795">
    <property type="component" value="Unassembled WGS sequence"/>
</dbReference>
<feature type="domain" description="Tip attachment protein J" evidence="2">
    <location>
        <begin position="809"/>
        <end position="973"/>
    </location>
</feature>
<dbReference type="SUPFAM" id="SSF51445">
    <property type="entry name" value="(Trans)glycosidases"/>
    <property type="match status" value="1"/>
</dbReference>
<evidence type="ECO:0000259" key="1">
    <source>
        <dbReference type="Pfam" id="PF13547"/>
    </source>
</evidence>
<dbReference type="Gene3D" id="3.20.20.80">
    <property type="entry name" value="Glycosidases"/>
    <property type="match status" value="1"/>
</dbReference>
<comment type="caution">
    <text evidence="4">The sequence shown here is derived from an EMBL/GenBank/DDBJ whole genome shotgun (WGS) entry which is preliminary data.</text>
</comment>